<dbReference type="GO" id="GO:0016020">
    <property type="term" value="C:membrane"/>
    <property type="evidence" value="ECO:0007669"/>
    <property type="project" value="UniProtKB-SubCell"/>
</dbReference>
<dbReference type="InterPro" id="IPR008166">
    <property type="entry name" value="Glyco_transf_92"/>
</dbReference>
<dbReference type="Gene3D" id="2.40.10.10">
    <property type="entry name" value="Trypsin-like serine proteases"/>
    <property type="match status" value="1"/>
</dbReference>
<dbReference type="AlphaFoldDB" id="A0A7R8XKK0"/>
<evidence type="ECO:0000256" key="1">
    <source>
        <dbReference type="ARBA" id="ARBA00004167"/>
    </source>
</evidence>
<dbReference type="InterPro" id="IPR043504">
    <property type="entry name" value="Peptidase_S1_PA_chymotrypsin"/>
</dbReference>
<dbReference type="GO" id="GO:0005737">
    <property type="term" value="C:cytoplasm"/>
    <property type="evidence" value="ECO:0007669"/>
    <property type="project" value="TreeGrafter"/>
</dbReference>
<keyword evidence="4 8" id="KW-0808">Transferase</keyword>
<protein>
    <recommendedName>
        <fullName evidence="8">Glycosyltransferase family 92 protein</fullName>
        <ecNumber evidence="8">2.4.1.-</ecNumber>
    </recommendedName>
</protein>
<dbReference type="OrthoDB" id="2526284at2759"/>
<keyword evidence="5" id="KW-0812">Transmembrane</keyword>
<name>A0A7R8XKK0_9CRUS</name>
<evidence type="ECO:0000313" key="10">
    <source>
        <dbReference type="EMBL" id="CAD7249107.1"/>
    </source>
</evidence>
<feature type="compositionally biased region" description="Basic and acidic residues" evidence="9">
    <location>
        <begin position="116"/>
        <end position="136"/>
    </location>
</feature>
<evidence type="ECO:0000256" key="2">
    <source>
        <dbReference type="ARBA" id="ARBA00007647"/>
    </source>
</evidence>
<keyword evidence="3 8" id="KW-0328">Glycosyltransferase</keyword>
<dbReference type="Pfam" id="PF01697">
    <property type="entry name" value="Glyco_transf_92"/>
    <property type="match status" value="1"/>
</dbReference>
<keyword evidence="6" id="KW-1133">Transmembrane helix</keyword>
<evidence type="ECO:0000256" key="9">
    <source>
        <dbReference type="SAM" id="MobiDB-lite"/>
    </source>
</evidence>
<evidence type="ECO:0000313" key="11">
    <source>
        <dbReference type="Proteomes" id="UP000677054"/>
    </source>
</evidence>
<keyword evidence="11" id="KW-1185">Reference proteome</keyword>
<reference evidence="10" key="1">
    <citation type="submission" date="2020-11" db="EMBL/GenBank/DDBJ databases">
        <authorList>
            <person name="Tran Van P."/>
        </authorList>
    </citation>
    <scope>NUCLEOTIDE SEQUENCE</scope>
</reference>
<dbReference type="EMBL" id="LR901662">
    <property type="protein sequence ID" value="CAD7249107.1"/>
    <property type="molecule type" value="Genomic_DNA"/>
</dbReference>
<comment type="subcellular location">
    <subcellularLocation>
        <location evidence="1">Membrane</location>
        <topology evidence="1">Single-pass membrane protein</topology>
    </subcellularLocation>
</comment>
<dbReference type="GO" id="GO:0016757">
    <property type="term" value="F:glycosyltransferase activity"/>
    <property type="evidence" value="ECO:0007669"/>
    <property type="project" value="UniProtKB-UniRule"/>
</dbReference>
<comment type="similarity">
    <text evidence="2 8">Belongs to the glycosyltransferase 92 family.</text>
</comment>
<evidence type="ECO:0000256" key="7">
    <source>
        <dbReference type="ARBA" id="ARBA00023136"/>
    </source>
</evidence>
<evidence type="ECO:0000256" key="8">
    <source>
        <dbReference type="RuleBase" id="RU366017"/>
    </source>
</evidence>
<evidence type="ECO:0000256" key="5">
    <source>
        <dbReference type="ARBA" id="ARBA00022692"/>
    </source>
</evidence>
<dbReference type="Proteomes" id="UP000677054">
    <property type="component" value="Unassembled WGS sequence"/>
</dbReference>
<evidence type="ECO:0000256" key="3">
    <source>
        <dbReference type="ARBA" id="ARBA00022676"/>
    </source>
</evidence>
<sequence length="657" mass="75371">MFCAGNDQDTPVEEYQTVCRRDSGSQMVFPSHPSLESRWSVEGIVSHFLSKEECSARQPGQYSVFTRVNRKSHHPLLAEPDLSGDFLDWVAYQDRHCRPRETDIVDLGRPTLSTSGDRHCRPRETDIDNRKKETNKRNARGGIASCLPPAFLPTSLKPQQRMMSSWLSRVHCARSTVPVHCAGFRGAKIRSSFCDGRQKRISVARMRSHLWESKCSVGLNIFRHRRVRFEIFGSHCSRWLFLAMVALTSAVYFVIASRERFPSVPTSNIVQGRSTPLVLPREGWQRVWGLPYRMHVFSAFYQVEGRAEGKAEGRAEVKVVGLVKNPETPELECLFAFEDGTSGQVKADIRLKIDPPRAFTTCFVTCPVDHKVKKIPRWVSIIKPNSPIGNSLEVWRNSLEKPQQSMGLCVRPLLNGFDDYEIFLEFLEFYGLMGVSEFRFYVYSVGRRMNCLLQSYQKEGIATVVQWNMPYEESETFSGAQVAASNDCVYSFRGVHKYGIIVDVDEFLVPRVHESLWDLMEDETKIHPEAGAMLFHNTFFYRMQNDSSNAASDDPLVLRKTTRTKAILGGINRAKYIFVPERILVSDIHHIHEFVQNFSLVEVDHEVGLLHHYRGPCVDENCLSLPSVNDESILRFREAYLPRFREAKEKWFHPCLI</sequence>
<accession>A0A7R8XKK0</accession>
<evidence type="ECO:0000256" key="6">
    <source>
        <dbReference type="ARBA" id="ARBA00022989"/>
    </source>
</evidence>
<organism evidence="10">
    <name type="scientific">Darwinula stevensoni</name>
    <dbReference type="NCBI Taxonomy" id="69355"/>
    <lineage>
        <taxon>Eukaryota</taxon>
        <taxon>Metazoa</taxon>
        <taxon>Ecdysozoa</taxon>
        <taxon>Arthropoda</taxon>
        <taxon>Crustacea</taxon>
        <taxon>Oligostraca</taxon>
        <taxon>Ostracoda</taxon>
        <taxon>Podocopa</taxon>
        <taxon>Podocopida</taxon>
        <taxon>Darwinulocopina</taxon>
        <taxon>Darwinuloidea</taxon>
        <taxon>Darwinulidae</taxon>
        <taxon>Darwinula</taxon>
    </lineage>
</organism>
<dbReference type="EMBL" id="CAJPEV010002145">
    <property type="protein sequence ID" value="CAG0895837.1"/>
    <property type="molecule type" value="Genomic_DNA"/>
</dbReference>
<gene>
    <name evidence="10" type="ORF">DSTB1V02_LOCUS8908</name>
</gene>
<dbReference type="PANTHER" id="PTHR21461">
    <property type="entry name" value="GLYCOSYLTRANSFERASE FAMILY 92 PROTEIN"/>
    <property type="match status" value="1"/>
</dbReference>
<evidence type="ECO:0000256" key="4">
    <source>
        <dbReference type="ARBA" id="ARBA00022679"/>
    </source>
</evidence>
<dbReference type="EC" id="2.4.1.-" evidence="8"/>
<dbReference type="PANTHER" id="PTHR21461:SF40">
    <property type="entry name" value="GLYCOSYLTRANSFERASE FAMILY 92 PROTEIN"/>
    <property type="match status" value="1"/>
</dbReference>
<feature type="region of interest" description="Disordered" evidence="9">
    <location>
        <begin position="108"/>
        <end position="137"/>
    </location>
</feature>
<keyword evidence="7" id="KW-0472">Membrane</keyword>
<proteinExistence type="inferred from homology"/>